<dbReference type="Pfam" id="PF13228">
    <property type="entry name" value="DUF4037"/>
    <property type="match status" value="1"/>
</dbReference>
<dbReference type="AlphaFoldDB" id="A0AA48GUN1"/>
<organism evidence="2 3">
    <name type="scientific">Mesoterricola sediminis</name>
    <dbReference type="NCBI Taxonomy" id="2927980"/>
    <lineage>
        <taxon>Bacteria</taxon>
        <taxon>Pseudomonadati</taxon>
        <taxon>Acidobacteriota</taxon>
        <taxon>Holophagae</taxon>
        <taxon>Holophagales</taxon>
        <taxon>Holophagaceae</taxon>
        <taxon>Mesoterricola</taxon>
    </lineage>
</organism>
<proteinExistence type="predicted"/>
<dbReference type="EMBL" id="AP027081">
    <property type="protein sequence ID" value="BDU75955.1"/>
    <property type="molecule type" value="Genomic_DNA"/>
</dbReference>
<dbReference type="Proteomes" id="UP001228113">
    <property type="component" value="Chromosome"/>
</dbReference>
<evidence type="ECO:0000259" key="1">
    <source>
        <dbReference type="Pfam" id="PF13228"/>
    </source>
</evidence>
<name>A0AA48GUN1_9BACT</name>
<evidence type="ECO:0000313" key="3">
    <source>
        <dbReference type="Proteomes" id="UP001228113"/>
    </source>
</evidence>
<dbReference type="InterPro" id="IPR025117">
    <property type="entry name" value="DUF4037"/>
</dbReference>
<protein>
    <recommendedName>
        <fullName evidence="1">DUF4037 domain-containing protein</fullName>
    </recommendedName>
</protein>
<reference evidence="2" key="1">
    <citation type="journal article" date="2023" name="Int. J. Syst. Evol. Microbiol.">
        <title>Mesoterricola silvestris gen. nov., sp. nov., Mesoterricola sediminis sp. nov., Geothrix oryzae sp. nov., Geothrix edaphica sp. nov., Geothrix rubra sp. nov., and Geothrix limicola sp. nov., six novel members of Acidobacteriota isolated from soils.</title>
        <authorList>
            <person name="Itoh H."/>
            <person name="Sugisawa Y."/>
            <person name="Mise K."/>
            <person name="Xu Z."/>
            <person name="Kuniyasu M."/>
            <person name="Ushijima N."/>
            <person name="Kawano K."/>
            <person name="Kobayashi E."/>
            <person name="Shiratori Y."/>
            <person name="Masuda Y."/>
            <person name="Senoo K."/>
        </authorList>
    </citation>
    <scope>NUCLEOTIDE SEQUENCE</scope>
    <source>
        <strain evidence="2">W786</strain>
    </source>
</reference>
<accession>A0AA48GUN1</accession>
<evidence type="ECO:0000313" key="2">
    <source>
        <dbReference type="EMBL" id="BDU75955.1"/>
    </source>
</evidence>
<gene>
    <name evidence="2" type="ORF">METESE_09130</name>
</gene>
<keyword evidence="3" id="KW-1185">Reference proteome</keyword>
<dbReference type="RefSeq" id="WP_316411169.1">
    <property type="nucleotide sequence ID" value="NZ_AP027081.1"/>
</dbReference>
<sequence>MCPVGLDLARDFWAEEVAPRLGPLGRVVAAGLVGEGSECFGFDDTLSRDHDWGPAVCLWLRRADRDAAVPIRAALAHLPSSFHGHRVRRPSLEAVHRTGLLEVEGFYRRFTGLERPPATPEEWLACPGYALAACTNGAVFADGPGAFSAHREALLAHYPEPVRRLRLAAHLEAAAQGGQYNLPRALQRSDRVAATLALAAFLRHAMAAAFLLARRYPPFSKWTHRALTELPAPWPELARCLTDLARATTARETDRRVEAAAALLAGGLVRDGLPAGQGLFLLDHAHRIRESIDDPHILALHPRID</sequence>
<feature type="domain" description="DUF4037" evidence="1">
    <location>
        <begin position="123"/>
        <end position="223"/>
    </location>
</feature>
<dbReference type="KEGG" id="msea:METESE_09130"/>